<evidence type="ECO:0000313" key="1">
    <source>
        <dbReference type="EMBL" id="ORY38095.1"/>
    </source>
</evidence>
<evidence type="ECO:0000313" key="2">
    <source>
        <dbReference type="Proteomes" id="UP000193920"/>
    </source>
</evidence>
<dbReference type="Proteomes" id="UP000193920">
    <property type="component" value="Unassembled WGS sequence"/>
</dbReference>
<sequence>MLDSIQEDALRPIEEITKVTICNNFFEFVGSCEDKCIVVEEFRPSQLHPSSLLQFTDKYGYSCPIKGGHKYVKPEMIIICSIIHPSRLYREEKEELNEQFTRRITHLYEVNSNHSYYEIHLNQVCIGGYPIGYRTDFNQLEEYEVTDNWDGTRTIIN</sequence>
<accession>A0A1Y2BVG7</accession>
<proteinExistence type="predicted"/>
<gene>
    <name evidence="1" type="ORF">LY90DRAFT_511007</name>
</gene>
<dbReference type="AlphaFoldDB" id="A0A1Y2BVG7"/>
<dbReference type="OrthoDB" id="10394056at2759"/>
<organism evidence="1 2">
    <name type="scientific">Neocallimastix californiae</name>
    <dbReference type="NCBI Taxonomy" id="1754190"/>
    <lineage>
        <taxon>Eukaryota</taxon>
        <taxon>Fungi</taxon>
        <taxon>Fungi incertae sedis</taxon>
        <taxon>Chytridiomycota</taxon>
        <taxon>Chytridiomycota incertae sedis</taxon>
        <taxon>Neocallimastigomycetes</taxon>
        <taxon>Neocallimastigales</taxon>
        <taxon>Neocallimastigaceae</taxon>
        <taxon>Neocallimastix</taxon>
    </lineage>
</organism>
<dbReference type="EMBL" id="MCOG01000138">
    <property type="protein sequence ID" value="ORY38095.1"/>
    <property type="molecule type" value="Genomic_DNA"/>
</dbReference>
<comment type="caution">
    <text evidence="1">The sequence shown here is derived from an EMBL/GenBank/DDBJ whole genome shotgun (WGS) entry which is preliminary data.</text>
</comment>
<reference evidence="1 2" key="1">
    <citation type="submission" date="2016-08" db="EMBL/GenBank/DDBJ databases">
        <title>A Parts List for Fungal Cellulosomes Revealed by Comparative Genomics.</title>
        <authorList>
            <consortium name="DOE Joint Genome Institute"/>
            <person name="Haitjema C.H."/>
            <person name="Gilmore S.P."/>
            <person name="Henske J.K."/>
            <person name="Solomon K.V."/>
            <person name="De Groot R."/>
            <person name="Kuo A."/>
            <person name="Mondo S.J."/>
            <person name="Salamov A.A."/>
            <person name="Labutti K."/>
            <person name="Zhao Z."/>
            <person name="Chiniquy J."/>
            <person name="Barry K."/>
            <person name="Brewer H.M."/>
            <person name="Purvine S.O."/>
            <person name="Wright A.T."/>
            <person name="Boxma B."/>
            <person name="Van Alen T."/>
            <person name="Hackstein J.H."/>
            <person name="Baker S.E."/>
            <person name="Grigoriev I.V."/>
            <person name="O'Malley M.A."/>
        </authorList>
    </citation>
    <scope>NUCLEOTIDE SEQUENCE [LARGE SCALE GENOMIC DNA]</scope>
    <source>
        <strain evidence="1 2">G1</strain>
    </source>
</reference>
<keyword evidence="2" id="KW-1185">Reference proteome</keyword>
<protein>
    <submittedName>
        <fullName evidence="1">Uncharacterized protein</fullName>
    </submittedName>
</protein>
<name>A0A1Y2BVG7_9FUNG</name>